<reference evidence="1 2" key="1">
    <citation type="journal article" date="2014" name="Int. J. Syst. Evol. Microbiol.">
        <title>Complete genome sequence of Corynebacterium casei LMG S-19264T (=DSM 44701T), isolated from a smear-ripened cheese.</title>
        <authorList>
            <consortium name="US DOE Joint Genome Institute (JGI-PGF)"/>
            <person name="Walter F."/>
            <person name="Albersmeier A."/>
            <person name="Kalinowski J."/>
            <person name="Ruckert C."/>
        </authorList>
    </citation>
    <scope>NUCLEOTIDE SEQUENCE [LARGE SCALE GENOMIC DNA]</scope>
    <source>
        <strain evidence="1 2">CGMCC 1.15358</strain>
    </source>
</reference>
<name>A0A917DIR3_9SPHN</name>
<proteinExistence type="predicted"/>
<comment type="caution">
    <text evidence="1">The sequence shown here is derived from an EMBL/GenBank/DDBJ whole genome shotgun (WGS) entry which is preliminary data.</text>
</comment>
<gene>
    <name evidence="1" type="ORF">GCM10010989_16560</name>
</gene>
<dbReference type="EMBL" id="BMIO01000004">
    <property type="protein sequence ID" value="GGD43175.1"/>
    <property type="molecule type" value="Genomic_DNA"/>
</dbReference>
<dbReference type="AlphaFoldDB" id="A0A917DIR3"/>
<protein>
    <submittedName>
        <fullName evidence="1">Uncharacterized protein</fullName>
    </submittedName>
</protein>
<evidence type="ECO:0000313" key="1">
    <source>
        <dbReference type="EMBL" id="GGD43175.1"/>
    </source>
</evidence>
<sequence>MVTGRAAGALVVVRGGVGRSDAQAASIRASTGTVTAVLHRGRRWNGRRRIRFDIYALYGSVPPSPNGRRHISLHEIVQPFSKVARLDPKID</sequence>
<keyword evidence="2" id="KW-1185">Reference proteome</keyword>
<dbReference type="Proteomes" id="UP000598997">
    <property type="component" value="Unassembled WGS sequence"/>
</dbReference>
<organism evidence="1 2">
    <name type="scientific">Croceicoccus pelagius</name>
    <dbReference type="NCBI Taxonomy" id="1703341"/>
    <lineage>
        <taxon>Bacteria</taxon>
        <taxon>Pseudomonadati</taxon>
        <taxon>Pseudomonadota</taxon>
        <taxon>Alphaproteobacteria</taxon>
        <taxon>Sphingomonadales</taxon>
        <taxon>Erythrobacteraceae</taxon>
        <taxon>Croceicoccus</taxon>
    </lineage>
</organism>
<evidence type="ECO:0000313" key="2">
    <source>
        <dbReference type="Proteomes" id="UP000598997"/>
    </source>
</evidence>
<accession>A0A917DIR3</accession>